<accession>A0AAQ2C8A5</accession>
<protein>
    <recommendedName>
        <fullName evidence="2">DUF7144 domain-containing protein</fullName>
    </recommendedName>
</protein>
<sequence>MTEQEPSGWTVGAAAFAAFMMLMLGCWWLIAGIAALAQDGFYVATENYVLQFDTTTWGWVHLILGILTIIAGGTLFTGKVWARTFGVILAFIGTLVAFAWLPYYPFWAMLFIVAGVAVIWALTVHGRELAR</sequence>
<keyword evidence="1" id="KW-1133">Transmembrane helix</keyword>
<proteinExistence type="predicted"/>
<dbReference type="RefSeq" id="WP_134364975.1">
    <property type="nucleotide sequence ID" value="NZ_SOFY01000013.1"/>
</dbReference>
<feature type="transmembrane region" description="Helical" evidence="1">
    <location>
        <begin position="12"/>
        <end position="37"/>
    </location>
</feature>
<evidence type="ECO:0000313" key="3">
    <source>
        <dbReference type="EMBL" id="TFC51718.1"/>
    </source>
</evidence>
<reference evidence="3 4" key="1">
    <citation type="submission" date="2019-03" db="EMBL/GenBank/DDBJ databases">
        <title>Genomics of glacier-inhabiting Cryobacterium strains.</title>
        <authorList>
            <person name="Liu Q."/>
            <person name="Xin Y.-H."/>
        </authorList>
    </citation>
    <scope>NUCLEOTIDE SEQUENCE [LARGE SCALE GENOMIC DNA]</scope>
    <source>
        <strain evidence="4">TMT1-22</strain>
    </source>
</reference>
<evidence type="ECO:0000259" key="2">
    <source>
        <dbReference type="Pfam" id="PF23636"/>
    </source>
</evidence>
<dbReference type="Proteomes" id="UP000297403">
    <property type="component" value="Unassembled WGS sequence"/>
</dbReference>
<name>A0AAQ2C8A5_9MICO</name>
<evidence type="ECO:0000313" key="4">
    <source>
        <dbReference type="Proteomes" id="UP000297403"/>
    </source>
</evidence>
<dbReference type="EMBL" id="SOFY01000013">
    <property type="protein sequence ID" value="TFC51718.1"/>
    <property type="molecule type" value="Genomic_DNA"/>
</dbReference>
<feature type="domain" description="DUF7144" evidence="2">
    <location>
        <begin position="14"/>
        <end position="127"/>
    </location>
</feature>
<keyword evidence="1" id="KW-0472">Membrane</keyword>
<feature type="transmembrane region" description="Helical" evidence="1">
    <location>
        <begin position="57"/>
        <end position="77"/>
    </location>
</feature>
<dbReference type="InterPro" id="IPR055568">
    <property type="entry name" value="DUF7144"/>
</dbReference>
<keyword evidence="4" id="KW-1185">Reference proteome</keyword>
<gene>
    <name evidence="3" type="ORF">E3O49_03540</name>
</gene>
<organism evidence="3 4">
    <name type="scientific">Cryobacterium shii</name>
    <dbReference type="NCBI Taxonomy" id="1259235"/>
    <lineage>
        <taxon>Bacteria</taxon>
        <taxon>Bacillati</taxon>
        <taxon>Actinomycetota</taxon>
        <taxon>Actinomycetes</taxon>
        <taxon>Micrococcales</taxon>
        <taxon>Microbacteriaceae</taxon>
        <taxon>Cryobacterium</taxon>
    </lineage>
</organism>
<feature type="transmembrane region" description="Helical" evidence="1">
    <location>
        <begin position="84"/>
        <end position="101"/>
    </location>
</feature>
<keyword evidence="1" id="KW-0812">Transmembrane</keyword>
<evidence type="ECO:0000256" key="1">
    <source>
        <dbReference type="SAM" id="Phobius"/>
    </source>
</evidence>
<feature type="transmembrane region" description="Helical" evidence="1">
    <location>
        <begin position="107"/>
        <end position="125"/>
    </location>
</feature>
<dbReference type="Pfam" id="PF23636">
    <property type="entry name" value="DUF7144"/>
    <property type="match status" value="1"/>
</dbReference>
<dbReference type="AlphaFoldDB" id="A0AAQ2C8A5"/>
<comment type="caution">
    <text evidence="3">The sequence shown here is derived from an EMBL/GenBank/DDBJ whole genome shotgun (WGS) entry which is preliminary data.</text>
</comment>